<evidence type="ECO:0000313" key="2">
    <source>
        <dbReference type="EMBL" id="KKJ01639.1"/>
    </source>
</evidence>
<dbReference type="eggNOG" id="ENOG5032Z0N">
    <property type="taxonomic scope" value="Bacteria"/>
</dbReference>
<dbReference type="EMBL" id="AJTX02000002">
    <property type="protein sequence ID" value="KKJ01639.1"/>
    <property type="molecule type" value="Genomic_DNA"/>
</dbReference>
<dbReference type="Proteomes" id="UP000034681">
    <property type="component" value="Unassembled WGS sequence"/>
</dbReference>
<comment type="caution">
    <text evidence="2">The sequence shown here is derived from an EMBL/GenBank/DDBJ whole genome shotgun (WGS) entry which is preliminary data.</text>
</comment>
<keyword evidence="1" id="KW-0812">Transmembrane</keyword>
<evidence type="ECO:0000256" key="1">
    <source>
        <dbReference type="SAM" id="Phobius"/>
    </source>
</evidence>
<dbReference type="Gene3D" id="1.10.3460.10">
    <property type="entry name" value="Chlorophyll a/b binding protein domain"/>
    <property type="match status" value="1"/>
</dbReference>
<gene>
    <name evidence="2" type="ORF">PROH_01470</name>
</gene>
<keyword evidence="1" id="KW-0472">Membrane</keyword>
<evidence type="ECO:0000313" key="3">
    <source>
        <dbReference type="Proteomes" id="UP000034681"/>
    </source>
</evidence>
<dbReference type="InterPro" id="IPR022796">
    <property type="entry name" value="Chloroa_b-bind"/>
</dbReference>
<dbReference type="OrthoDB" id="516137at2"/>
<organism evidence="2 3">
    <name type="scientific">Prochlorothrix hollandica PCC 9006 = CALU 1027</name>
    <dbReference type="NCBI Taxonomy" id="317619"/>
    <lineage>
        <taxon>Bacteria</taxon>
        <taxon>Bacillati</taxon>
        <taxon>Cyanobacteriota</taxon>
        <taxon>Cyanophyceae</taxon>
        <taxon>Prochlorotrichales</taxon>
        <taxon>Prochlorotrichaceae</taxon>
        <taxon>Prochlorothrix</taxon>
    </lineage>
</organism>
<dbReference type="Pfam" id="PF00504">
    <property type="entry name" value="Chloroa_b-bind"/>
    <property type="match status" value="1"/>
</dbReference>
<protein>
    <submittedName>
        <fullName evidence="2">CAB/ELIP/HLIP family protein</fullName>
    </submittedName>
</protein>
<reference evidence="2" key="1">
    <citation type="submission" date="2012-04" db="EMBL/GenBank/DDBJ databases">
        <authorList>
            <person name="Borisov I.G."/>
            <person name="Ivanikova N.V."/>
            <person name="Pinevich A.V."/>
        </authorList>
    </citation>
    <scope>NUCLEOTIDE SEQUENCE</scope>
    <source>
        <strain evidence="2">CALU 1027</strain>
    </source>
</reference>
<keyword evidence="1" id="KW-1133">Transmembrane helix</keyword>
<dbReference type="STRING" id="317619.GCA_000332315_03466"/>
<accession>A0A0M2Q3Y1</accession>
<feature type="transmembrane region" description="Helical" evidence="1">
    <location>
        <begin position="31"/>
        <end position="54"/>
    </location>
</feature>
<dbReference type="SUPFAM" id="SSF103511">
    <property type="entry name" value="Chlorophyll a-b binding protein"/>
    <property type="match status" value="1"/>
</dbReference>
<keyword evidence="3" id="KW-1185">Reference proteome</keyword>
<name>A0A0M2Q3Y1_PROHO</name>
<proteinExistence type="predicted"/>
<sequence length="57" mass="6258">MAAVPQPSQVPEPVRPKTGFNRYAERLNGRLAMLAFTAVIVVELLTGHGILHWFGLS</sequence>
<dbReference type="AlphaFoldDB" id="A0A0M2Q3Y1"/>